<reference evidence="11" key="1">
    <citation type="submission" date="2023-07" db="EMBL/GenBank/DDBJ databases">
        <authorList>
            <person name="Stuckert A."/>
        </authorList>
    </citation>
    <scope>NUCLEOTIDE SEQUENCE</scope>
</reference>
<name>A0ABN9LFB0_9NEOB</name>
<dbReference type="PROSITE" id="PS50268">
    <property type="entry name" value="CADHERIN_2"/>
    <property type="match status" value="5"/>
</dbReference>
<feature type="domain" description="Cadherin" evidence="10">
    <location>
        <begin position="389"/>
        <end position="449"/>
    </location>
</feature>
<dbReference type="InterPro" id="IPR020894">
    <property type="entry name" value="Cadherin_CS"/>
</dbReference>
<evidence type="ECO:0000256" key="9">
    <source>
        <dbReference type="SAM" id="Phobius"/>
    </source>
</evidence>
<evidence type="ECO:0000313" key="11">
    <source>
        <dbReference type="EMBL" id="CAJ0938575.1"/>
    </source>
</evidence>
<keyword evidence="12" id="KW-1185">Reference proteome</keyword>
<keyword evidence="3" id="KW-0677">Repeat</keyword>
<keyword evidence="2 9" id="KW-0812">Transmembrane</keyword>
<evidence type="ECO:0000313" key="12">
    <source>
        <dbReference type="Proteomes" id="UP001176940"/>
    </source>
</evidence>
<dbReference type="Proteomes" id="UP001176940">
    <property type="component" value="Unassembled WGS sequence"/>
</dbReference>
<dbReference type="InterPro" id="IPR032455">
    <property type="entry name" value="Cadherin_C"/>
</dbReference>
<evidence type="ECO:0000256" key="8">
    <source>
        <dbReference type="PROSITE-ProRule" id="PRU00043"/>
    </source>
</evidence>
<feature type="transmembrane region" description="Helical" evidence="9">
    <location>
        <begin position="466"/>
        <end position="490"/>
    </location>
</feature>
<feature type="domain" description="Cadherin" evidence="10">
    <location>
        <begin position="259"/>
        <end position="367"/>
    </location>
</feature>
<dbReference type="PRINTS" id="PR00205">
    <property type="entry name" value="CADHERIN"/>
</dbReference>
<comment type="subcellular location">
    <subcellularLocation>
        <location evidence="1">Membrane</location>
        <topology evidence="1">Single-pass membrane protein</topology>
    </subcellularLocation>
</comment>
<dbReference type="InterPro" id="IPR002126">
    <property type="entry name" value="Cadherin-like_dom"/>
</dbReference>
<gene>
    <name evidence="11" type="ORF">RIMI_LOCUS7626092</name>
</gene>
<dbReference type="CDD" id="cd11304">
    <property type="entry name" value="Cadherin_repeat"/>
    <property type="match status" value="4"/>
</dbReference>
<dbReference type="Pfam" id="PF00028">
    <property type="entry name" value="Cadherin"/>
    <property type="match status" value="3"/>
</dbReference>
<keyword evidence="4 8" id="KW-0106">Calcium</keyword>
<sequence>MSESTSPGRRFFLHNAEDLDVGVNSLISYSLSENQYFALGEKVSTDGSVFPELILEKPLDRETQNKHELILTASDGGNPVQTGTALINIIINDINDNSPVFTQDVYKVSVRENIPVNSTILQVSAIQAEDGGGLAAKAKVLIEITDENDNAPEISITSSSDLIPEDSAPGTMVALIKVWDRDSGENGEVQCIILGNLPFELISASNFYKIVTQSNLDREKISSYNITIQASDKGSPELVSRKVIKLEVSDVNDNAPVFEKLGYAVFVYEHNLPGASIFIIQARDLDSEDNAKITYSVMTGSDEDLLSSFISMNPVTGVIYAQRSFDFEMNREFNIQIIARDNGSPSLNSSTTLRICIVDQNDNSPVILYPSPEVDSSTFEMVPWTSEQGSLVSKVVAVDADSGHNAWLSYFLQSLEPSLFTIDQHTGEIRTSRGFHEKDIMKHGIVVLVLPELSSQSNKEESQSNLQFYLVIALALISFFFMLTVIIAVVSKYKESKSSSFGSLSTSLYPQIDPRFLSQFNPGTLPLPYSYDVCVTLDPSEQEFAFLQPQHNVPVDSLIDAEDCGIVNDTLKNSAPAKNLTLQKIKHVNPEM</sequence>
<evidence type="ECO:0000259" key="10">
    <source>
        <dbReference type="PROSITE" id="PS50268"/>
    </source>
</evidence>
<comment type="caution">
    <text evidence="11">The sequence shown here is derived from an EMBL/GenBank/DDBJ whole genome shotgun (WGS) entry which is preliminary data.</text>
</comment>
<dbReference type="InterPro" id="IPR015919">
    <property type="entry name" value="Cadherin-like_sf"/>
</dbReference>
<dbReference type="SMART" id="SM00112">
    <property type="entry name" value="CA"/>
    <property type="match status" value="4"/>
</dbReference>
<organism evidence="11 12">
    <name type="scientific">Ranitomeya imitator</name>
    <name type="common">mimic poison frog</name>
    <dbReference type="NCBI Taxonomy" id="111125"/>
    <lineage>
        <taxon>Eukaryota</taxon>
        <taxon>Metazoa</taxon>
        <taxon>Chordata</taxon>
        <taxon>Craniata</taxon>
        <taxon>Vertebrata</taxon>
        <taxon>Euteleostomi</taxon>
        <taxon>Amphibia</taxon>
        <taxon>Batrachia</taxon>
        <taxon>Anura</taxon>
        <taxon>Neobatrachia</taxon>
        <taxon>Hyloidea</taxon>
        <taxon>Dendrobatidae</taxon>
        <taxon>Dendrobatinae</taxon>
        <taxon>Ranitomeya</taxon>
    </lineage>
</organism>
<evidence type="ECO:0000256" key="4">
    <source>
        <dbReference type="ARBA" id="ARBA00022837"/>
    </source>
</evidence>
<evidence type="ECO:0000256" key="1">
    <source>
        <dbReference type="ARBA" id="ARBA00004167"/>
    </source>
</evidence>
<keyword evidence="5 9" id="KW-1133">Transmembrane helix</keyword>
<dbReference type="PROSITE" id="PS00232">
    <property type="entry name" value="CADHERIN_1"/>
    <property type="match status" value="3"/>
</dbReference>
<dbReference type="PANTHER" id="PTHR24028">
    <property type="entry name" value="CADHERIN-87A"/>
    <property type="match status" value="1"/>
</dbReference>
<dbReference type="EMBL" id="CAUEEQ010014562">
    <property type="protein sequence ID" value="CAJ0938575.1"/>
    <property type="molecule type" value="Genomic_DNA"/>
</dbReference>
<evidence type="ECO:0000256" key="6">
    <source>
        <dbReference type="ARBA" id="ARBA00023136"/>
    </source>
</evidence>
<dbReference type="InterPro" id="IPR050174">
    <property type="entry name" value="Protocadherin/Cadherin-CA"/>
</dbReference>
<protein>
    <recommendedName>
        <fullName evidence="10">Cadherin domain-containing protein</fullName>
    </recommendedName>
</protein>
<evidence type="ECO:0000256" key="2">
    <source>
        <dbReference type="ARBA" id="ARBA00022692"/>
    </source>
</evidence>
<feature type="domain" description="Cadherin" evidence="10">
    <location>
        <begin position="111"/>
        <end position="154"/>
    </location>
</feature>
<accession>A0ABN9LFB0</accession>
<dbReference type="SUPFAM" id="SSF49313">
    <property type="entry name" value="Cadherin-like"/>
    <property type="match status" value="5"/>
</dbReference>
<evidence type="ECO:0000256" key="5">
    <source>
        <dbReference type="ARBA" id="ARBA00022989"/>
    </source>
</evidence>
<feature type="domain" description="Cadherin" evidence="10">
    <location>
        <begin position="163"/>
        <end position="258"/>
    </location>
</feature>
<keyword evidence="6 9" id="KW-0472">Membrane</keyword>
<evidence type="ECO:0000256" key="3">
    <source>
        <dbReference type="ARBA" id="ARBA00022737"/>
    </source>
</evidence>
<feature type="domain" description="Cadherin" evidence="10">
    <location>
        <begin position="1"/>
        <end position="101"/>
    </location>
</feature>
<keyword evidence="7" id="KW-0325">Glycoprotein</keyword>
<dbReference type="PANTHER" id="PTHR24028:SF73">
    <property type="entry name" value="PROTOCADHERIN GAMMA-B3-RELATED"/>
    <property type="match status" value="1"/>
</dbReference>
<dbReference type="Gene3D" id="2.60.40.60">
    <property type="entry name" value="Cadherins"/>
    <property type="match status" value="5"/>
</dbReference>
<proteinExistence type="predicted"/>
<dbReference type="Pfam" id="PF16492">
    <property type="entry name" value="Cadherin_C_2"/>
    <property type="match status" value="1"/>
</dbReference>
<evidence type="ECO:0000256" key="7">
    <source>
        <dbReference type="ARBA" id="ARBA00023180"/>
    </source>
</evidence>